<dbReference type="Ensembl" id="ENSCINT00000024480.2">
    <property type="protein sequence ID" value="ENSCINP00000024234.2"/>
    <property type="gene ID" value="ENSCING00000005646.3"/>
</dbReference>
<evidence type="ECO:0000256" key="6">
    <source>
        <dbReference type="ARBA" id="ARBA00023270"/>
    </source>
</evidence>
<keyword evidence="6" id="KW-0704">Schiff base</keyword>
<dbReference type="GO" id="GO:0016787">
    <property type="term" value="F:hydrolase activity"/>
    <property type="evidence" value="ECO:0007669"/>
    <property type="project" value="UniProtKB-KW"/>
</dbReference>
<dbReference type="GeneTree" id="ENSGT00390000001966"/>
<dbReference type="Pfam" id="PF00702">
    <property type="entry name" value="Hydrolase"/>
    <property type="match status" value="1"/>
</dbReference>
<sequence>MANKEALRIAKLGTTSFFKRLGPRKPYAGKVKAVILDWSGTTADAHVLAPAVVFAKVFEKHGVPISMREARLPMGLRKDLHIGKILEIEDVSKRWKQAKGYAPDPEVNGKDVQAMFKDFVPMQLEVLDQYTTLLPGTADAINYLKNNQIKIGSSTGFTKVMVDVLLAAAKKQGYSPDSSVAGDEVPNNMGFRPAPFMLYQNLNNLGVWPIE</sequence>
<dbReference type="SUPFAM" id="SSF56784">
    <property type="entry name" value="HAD-like"/>
    <property type="match status" value="1"/>
</dbReference>
<reference evidence="7" key="4">
    <citation type="submission" date="2025-09" db="UniProtKB">
        <authorList>
            <consortium name="Ensembl"/>
        </authorList>
    </citation>
    <scope>IDENTIFICATION</scope>
</reference>
<dbReference type="AlphaFoldDB" id="F6YYN7"/>
<evidence type="ECO:0000313" key="7">
    <source>
        <dbReference type="Ensembl" id="ENSCINP00000024234.2"/>
    </source>
</evidence>
<dbReference type="InterPro" id="IPR050155">
    <property type="entry name" value="HAD-like_hydrolase_sf"/>
</dbReference>
<keyword evidence="5" id="KW-0460">Magnesium</keyword>
<dbReference type="InParanoid" id="F6YYN7"/>
<comment type="subunit">
    <text evidence="2">Homodimer.</text>
</comment>
<dbReference type="Proteomes" id="UP000008144">
    <property type="component" value="Chromosome 8"/>
</dbReference>
<keyword evidence="8" id="KW-1185">Reference proteome</keyword>
<proteinExistence type="predicted"/>
<dbReference type="PANTHER" id="PTHR43434">
    <property type="entry name" value="PHOSPHOGLYCOLATE PHOSPHATASE"/>
    <property type="match status" value="1"/>
</dbReference>
<dbReference type="FunFam" id="1.10.150.240:FF:000006">
    <property type="entry name" value="Phosphonoacetaldehyde hydrolase"/>
    <property type="match status" value="1"/>
</dbReference>
<name>F6YYN7_CIOIN</name>
<evidence type="ECO:0000256" key="1">
    <source>
        <dbReference type="ARBA" id="ARBA00001946"/>
    </source>
</evidence>
<reference evidence="7" key="3">
    <citation type="submission" date="2025-08" db="UniProtKB">
        <authorList>
            <consortium name="Ensembl"/>
        </authorList>
    </citation>
    <scope>IDENTIFICATION</scope>
</reference>
<evidence type="ECO:0000256" key="2">
    <source>
        <dbReference type="ARBA" id="ARBA00011738"/>
    </source>
</evidence>
<dbReference type="Gene3D" id="3.40.50.1000">
    <property type="entry name" value="HAD superfamily/HAD-like"/>
    <property type="match status" value="1"/>
</dbReference>
<evidence type="ECO:0000313" key="8">
    <source>
        <dbReference type="Proteomes" id="UP000008144"/>
    </source>
</evidence>
<evidence type="ECO:0000256" key="5">
    <source>
        <dbReference type="ARBA" id="ARBA00022842"/>
    </source>
</evidence>
<evidence type="ECO:0000256" key="3">
    <source>
        <dbReference type="ARBA" id="ARBA00022723"/>
    </source>
</evidence>
<dbReference type="OMA" id="TWPGILE"/>
<comment type="cofactor">
    <cofactor evidence="1">
        <name>Mg(2+)</name>
        <dbReference type="ChEBI" id="CHEBI:18420"/>
    </cofactor>
</comment>
<dbReference type="Gene3D" id="1.10.150.240">
    <property type="entry name" value="Putative phosphatase, domain 2"/>
    <property type="match status" value="1"/>
</dbReference>
<evidence type="ECO:0000256" key="4">
    <source>
        <dbReference type="ARBA" id="ARBA00022801"/>
    </source>
</evidence>
<dbReference type="STRING" id="7719.ENSCINP00000024234"/>
<dbReference type="InterPro" id="IPR023198">
    <property type="entry name" value="PGP-like_dom2"/>
</dbReference>
<dbReference type="EMBL" id="EAAA01002736">
    <property type="status" value="NOT_ANNOTATED_CDS"/>
    <property type="molecule type" value="Genomic_DNA"/>
</dbReference>
<protein>
    <recommendedName>
        <fullName evidence="9">Phosphonoacetaldehyde hydrolase</fullName>
    </recommendedName>
</protein>
<reference evidence="7" key="2">
    <citation type="journal article" date="2008" name="Genome Biol.">
        <title>Improved genome assembly and evidence-based global gene model set for the chordate Ciona intestinalis: new insight into intron and operon populations.</title>
        <authorList>
            <person name="Satou Y."/>
            <person name="Mineta K."/>
            <person name="Ogasawara M."/>
            <person name="Sasakura Y."/>
            <person name="Shoguchi E."/>
            <person name="Ueno K."/>
            <person name="Yamada L."/>
            <person name="Matsumoto J."/>
            <person name="Wasserscheid J."/>
            <person name="Dewar K."/>
            <person name="Wiley G.B."/>
            <person name="Macmil S.L."/>
            <person name="Roe B.A."/>
            <person name="Zeller R.W."/>
            <person name="Hastings K.E."/>
            <person name="Lemaire P."/>
            <person name="Lindquist E."/>
            <person name="Endo T."/>
            <person name="Hotta K."/>
            <person name="Inaba K."/>
        </authorList>
    </citation>
    <scope>NUCLEOTIDE SEQUENCE [LARGE SCALE GENOMIC DNA]</scope>
    <source>
        <strain evidence="7">wild type</strain>
    </source>
</reference>
<accession>F6YYN7</accession>
<dbReference type="HOGENOM" id="CLU_045011_12_0_1"/>
<dbReference type="SFLD" id="SFLDS00003">
    <property type="entry name" value="Haloacid_Dehalogenase"/>
    <property type="match status" value="1"/>
</dbReference>
<dbReference type="InterPro" id="IPR036412">
    <property type="entry name" value="HAD-like_sf"/>
</dbReference>
<organism evidence="7 8">
    <name type="scientific">Ciona intestinalis</name>
    <name type="common">Transparent sea squirt</name>
    <name type="synonym">Ascidia intestinalis</name>
    <dbReference type="NCBI Taxonomy" id="7719"/>
    <lineage>
        <taxon>Eukaryota</taxon>
        <taxon>Metazoa</taxon>
        <taxon>Chordata</taxon>
        <taxon>Tunicata</taxon>
        <taxon>Ascidiacea</taxon>
        <taxon>Phlebobranchia</taxon>
        <taxon>Cionidae</taxon>
        <taxon>Ciona</taxon>
    </lineage>
</organism>
<evidence type="ECO:0008006" key="9">
    <source>
        <dbReference type="Google" id="ProtNLM"/>
    </source>
</evidence>
<keyword evidence="4" id="KW-0378">Hydrolase</keyword>
<dbReference type="InterPro" id="IPR023214">
    <property type="entry name" value="HAD_sf"/>
</dbReference>
<reference evidence="8" key="1">
    <citation type="journal article" date="2002" name="Science">
        <title>The draft genome of Ciona intestinalis: insights into chordate and vertebrate origins.</title>
        <authorList>
            <person name="Dehal P."/>
            <person name="Satou Y."/>
            <person name="Campbell R.K."/>
            <person name="Chapman J."/>
            <person name="Degnan B."/>
            <person name="De Tomaso A."/>
            <person name="Davidson B."/>
            <person name="Di Gregorio A."/>
            <person name="Gelpke M."/>
            <person name="Goodstein D.M."/>
            <person name="Harafuji N."/>
            <person name="Hastings K.E."/>
            <person name="Ho I."/>
            <person name="Hotta K."/>
            <person name="Huang W."/>
            <person name="Kawashima T."/>
            <person name="Lemaire P."/>
            <person name="Martinez D."/>
            <person name="Meinertzhagen I.A."/>
            <person name="Necula S."/>
            <person name="Nonaka M."/>
            <person name="Putnam N."/>
            <person name="Rash S."/>
            <person name="Saiga H."/>
            <person name="Satake M."/>
            <person name="Terry A."/>
            <person name="Yamada L."/>
            <person name="Wang H.G."/>
            <person name="Awazu S."/>
            <person name="Azumi K."/>
            <person name="Boore J."/>
            <person name="Branno M."/>
            <person name="Chin-Bow S."/>
            <person name="DeSantis R."/>
            <person name="Doyle S."/>
            <person name="Francino P."/>
            <person name="Keys D.N."/>
            <person name="Haga S."/>
            <person name="Hayashi H."/>
            <person name="Hino K."/>
            <person name="Imai K.S."/>
            <person name="Inaba K."/>
            <person name="Kano S."/>
            <person name="Kobayashi K."/>
            <person name="Kobayashi M."/>
            <person name="Lee B.I."/>
            <person name="Makabe K.W."/>
            <person name="Manohar C."/>
            <person name="Matassi G."/>
            <person name="Medina M."/>
            <person name="Mochizuki Y."/>
            <person name="Mount S."/>
            <person name="Morishita T."/>
            <person name="Miura S."/>
            <person name="Nakayama A."/>
            <person name="Nishizaka S."/>
            <person name="Nomoto H."/>
            <person name="Ohta F."/>
            <person name="Oishi K."/>
            <person name="Rigoutsos I."/>
            <person name="Sano M."/>
            <person name="Sasaki A."/>
            <person name="Sasakura Y."/>
            <person name="Shoguchi E."/>
            <person name="Shin-i T."/>
            <person name="Spagnuolo A."/>
            <person name="Stainier D."/>
            <person name="Suzuki M.M."/>
            <person name="Tassy O."/>
            <person name="Takatori N."/>
            <person name="Tokuoka M."/>
            <person name="Yagi K."/>
            <person name="Yoshizaki F."/>
            <person name="Wada S."/>
            <person name="Zhang C."/>
            <person name="Hyatt P.D."/>
            <person name="Larimer F."/>
            <person name="Detter C."/>
            <person name="Doggett N."/>
            <person name="Glavina T."/>
            <person name="Hawkins T."/>
            <person name="Richardson P."/>
            <person name="Lucas S."/>
            <person name="Kohara Y."/>
            <person name="Levine M."/>
            <person name="Satoh N."/>
            <person name="Rokhsar D.S."/>
        </authorList>
    </citation>
    <scope>NUCLEOTIDE SEQUENCE [LARGE SCALE GENOMIC DNA]</scope>
</reference>
<dbReference type="SFLD" id="SFLDG01129">
    <property type="entry name" value="C1.5:_HAD__Beta-PGM__Phosphata"/>
    <property type="match status" value="1"/>
</dbReference>
<keyword evidence="3" id="KW-0479">Metal-binding</keyword>
<dbReference type="GO" id="GO:0046872">
    <property type="term" value="F:metal ion binding"/>
    <property type="evidence" value="ECO:0007669"/>
    <property type="project" value="UniProtKB-KW"/>
</dbReference>
<dbReference type="PANTHER" id="PTHR43434:SF19">
    <property type="entry name" value="PHOSPHONOACETALDEHYDE HYDROLASE"/>
    <property type="match status" value="1"/>
</dbReference>